<accession>A0ABD2IFF7</accession>
<protein>
    <submittedName>
        <fullName evidence="1">Uncharacterized protein</fullName>
    </submittedName>
</protein>
<comment type="caution">
    <text evidence="1">The sequence shown here is derived from an EMBL/GenBank/DDBJ whole genome shotgun (WGS) entry which is preliminary data.</text>
</comment>
<dbReference type="EMBL" id="JBICCN010000356">
    <property type="protein sequence ID" value="KAL3074903.1"/>
    <property type="molecule type" value="Genomic_DNA"/>
</dbReference>
<reference evidence="1 2" key="1">
    <citation type="submission" date="2024-10" db="EMBL/GenBank/DDBJ databases">
        <authorList>
            <person name="Kim D."/>
        </authorList>
    </citation>
    <scope>NUCLEOTIDE SEQUENCE [LARGE SCALE GENOMIC DNA]</scope>
    <source>
        <strain evidence="1">Taebaek</strain>
    </source>
</reference>
<evidence type="ECO:0000313" key="1">
    <source>
        <dbReference type="EMBL" id="KAL3074903.1"/>
    </source>
</evidence>
<organism evidence="1 2">
    <name type="scientific">Heterodera schachtii</name>
    <name type="common">Sugarbeet cyst nematode worm</name>
    <name type="synonym">Tylenchus schachtii</name>
    <dbReference type="NCBI Taxonomy" id="97005"/>
    <lineage>
        <taxon>Eukaryota</taxon>
        <taxon>Metazoa</taxon>
        <taxon>Ecdysozoa</taxon>
        <taxon>Nematoda</taxon>
        <taxon>Chromadorea</taxon>
        <taxon>Rhabditida</taxon>
        <taxon>Tylenchina</taxon>
        <taxon>Tylenchomorpha</taxon>
        <taxon>Tylenchoidea</taxon>
        <taxon>Heteroderidae</taxon>
        <taxon>Heteroderinae</taxon>
        <taxon>Heterodera</taxon>
    </lineage>
</organism>
<evidence type="ECO:0000313" key="2">
    <source>
        <dbReference type="Proteomes" id="UP001620645"/>
    </source>
</evidence>
<sequence length="69" mass="7670">MANRKQGMRAAAGRVGTSAFVYAAGQQINQHDGSLRSKMAKHRFDSALITLCQRFNSLVNEVDYRQLAI</sequence>
<proteinExistence type="predicted"/>
<keyword evidence="2" id="KW-1185">Reference proteome</keyword>
<name>A0ABD2IFF7_HETSC</name>
<dbReference type="Proteomes" id="UP001620645">
    <property type="component" value="Unassembled WGS sequence"/>
</dbReference>
<dbReference type="AlphaFoldDB" id="A0ABD2IFF7"/>
<gene>
    <name evidence="1" type="ORF">niasHS_014348</name>
</gene>